<evidence type="ECO:0000313" key="12">
    <source>
        <dbReference type="WBParaSite" id="DME_0000343601-mRNA-1"/>
    </source>
</evidence>
<dbReference type="SUPFAM" id="SSF52540">
    <property type="entry name" value="P-loop containing nucleoside triphosphate hydrolases"/>
    <property type="match status" value="1"/>
</dbReference>
<name>A0A0N4U8Q1_DRAME</name>
<dbReference type="Proteomes" id="UP000274756">
    <property type="component" value="Unassembled WGS sequence"/>
</dbReference>
<dbReference type="GO" id="GO:0005525">
    <property type="term" value="F:GTP binding"/>
    <property type="evidence" value="ECO:0007669"/>
    <property type="project" value="UniProtKB-KW"/>
</dbReference>
<dbReference type="Gene3D" id="3.40.50.300">
    <property type="entry name" value="P-loop containing nucleotide triphosphate hydrolases"/>
    <property type="match status" value="1"/>
</dbReference>
<evidence type="ECO:0000256" key="3">
    <source>
        <dbReference type="ARBA" id="ARBA00014588"/>
    </source>
</evidence>
<comment type="function">
    <text evidence="1 8">Small GTPase required for proper localization of RNA polymerase II and III (RNAPII and RNAPIII). May act at an RNAP assembly step prior to nuclear import.</text>
</comment>
<dbReference type="STRING" id="318479.A0A0N4U8Q1"/>
<reference evidence="9 11" key="2">
    <citation type="submission" date="2018-11" db="EMBL/GenBank/DDBJ databases">
        <authorList>
            <consortium name="Pathogen Informatics"/>
        </authorList>
    </citation>
    <scope>NUCLEOTIDE SEQUENCE [LARGE SCALE GENOMIC DNA]</scope>
</reference>
<dbReference type="OrthoDB" id="5839at2759"/>
<gene>
    <name evidence="9" type="ORF">DME_LOCUS302</name>
</gene>
<evidence type="ECO:0000313" key="11">
    <source>
        <dbReference type="Proteomes" id="UP000274756"/>
    </source>
</evidence>
<dbReference type="WBParaSite" id="DME_0000343601-mRNA-1">
    <property type="protein sequence ID" value="DME_0000343601-mRNA-1"/>
    <property type="gene ID" value="DME_0000343601"/>
</dbReference>
<reference evidence="12" key="1">
    <citation type="submission" date="2017-02" db="UniProtKB">
        <authorList>
            <consortium name="WormBaseParasite"/>
        </authorList>
    </citation>
    <scope>IDENTIFICATION</scope>
</reference>
<comment type="subunit">
    <text evidence="7">Heterodimers with GPN1 or GPN3. Binds to RNA polymerase II (RNAPII).</text>
</comment>
<proteinExistence type="inferred from homology"/>
<keyword evidence="5 8" id="KW-0378">Hydrolase</keyword>
<evidence type="ECO:0000313" key="10">
    <source>
        <dbReference type="Proteomes" id="UP000038040"/>
    </source>
</evidence>
<evidence type="ECO:0000256" key="4">
    <source>
        <dbReference type="ARBA" id="ARBA00022741"/>
    </source>
</evidence>
<evidence type="ECO:0000256" key="1">
    <source>
        <dbReference type="ARBA" id="ARBA00003181"/>
    </source>
</evidence>
<accession>A0A0N4U8Q1</accession>
<sequence>MYGQIVIGAPGAGKSTYCSGISQILRSLKRNVICVNLDPANDTIPYECSVDIRELITVEEVMSRLKLGPNGALRYCMRTLRANIGWLEEKISKFDGYLIFDFPGQLELYNSDECITEIISQMQSWGHRFVAIHLSDSLYCSDPGKFISVLLSALSVMINLEITQINVLSKMDLINDDLPYGLEFFQNIPDARRIAELLDENDILKRYRNFNESICSIINDYGLVSFVFINVSDRMSMLRLLELADKANGFSLIEADDLRNIFVK</sequence>
<dbReference type="GO" id="GO:0005737">
    <property type="term" value="C:cytoplasm"/>
    <property type="evidence" value="ECO:0007669"/>
    <property type="project" value="TreeGrafter"/>
</dbReference>
<dbReference type="PANTHER" id="PTHR21231:SF3">
    <property type="entry name" value="GPN-LOOP GTPASE 2"/>
    <property type="match status" value="1"/>
</dbReference>
<dbReference type="InterPro" id="IPR004130">
    <property type="entry name" value="Gpn"/>
</dbReference>
<organism evidence="10 12">
    <name type="scientific">Dracunculus medinensis</name>
    <name type="common">Guinea worm</name>
    <dbReference type="NCBI Taxonomy" id="318479"/>
    <lineage>
        <taxon>Eukaryota</taxon>
        <taxon>Metazoa</taxon>
        <taxon>Ecdysozoa</taxon>
        <taxon>Nematoda</taxon>
        <taxon>Chromadorea</taxon>
        <taxon>Rhabditida</taxon>
        <taxon>Spirurina</taxon>
        <taxon>Dracunculoidea</taxon>
        <taxon>Dracunculidae</taxon>
        <taxon>Dracunculus</taxon>
    </lineage>
</organism>
<dbReference type="InterPro" id="IPR027417">
    <property type="entry name" value="P-loop_NTPase"/>
</dbReference>
<keyword evidence="6 8" id="KW-0342">GTP-binding</keyword>
<evidence type="ECO:0000256" key="2">
    <source>
        <dbReference type="ARBA" id="ARBA00005290"/>
    </source>
</evidence>
<dbReference type="FunFam" id="3.40.50.300:FF:000338">
    <property type="entry name" value="GPN-loop GTPase 2"/>
    <property type="match status" value="1"/>
</dbReference>
<dbReference type="InterPro" id="IPR030231">
    <property type="entry name" value="Gpn2"/>
</dbReference>
<evidence type="ECO:0000256" key="8">
    <source>
        <dbReference type="RuleBase" id="RU365059"/>
    </source>
</evidence>
<evidence type="ECO:0000256" key="6">
    <source>
        <dbReference type="ARBA" id="ARBA00023134"/>
    </source>
</evidence>
<dbReference type="Proteomes" id="UP000038040">
    <property type="component" value="Unplaced"/>
</dbReference>
<dbReference type="AlphaFoldDB" id="A0A0N4U8Q1"/>
<keyword evidence="4 8" id="KW-0547">Nucleotide-binding</keyword>
<keyword evidence="11" id="KW-1185">Reference proteome</keyword>
<dbReference type="Pfam" id="PF03029">
    <property type="entry name" value="ATP_bind_1"/>
    <property type="match status" value="1"/>
</dbReference>
<dbReference type="PANTHER" id="PTHR21231">
    <property type="entry name" value="XPA-BINDING PROTEIN 1-RELATED"/>
    <property type="match status" value="1"/>
</dbReference>
<evidence type="ECO:0000256" key="5">
    <source>
        <dbReference type="ARBA" id="ARBA00022801"/>
    </source>
</evidence>
<comment type="similarity">
    <text evidence="2 8">Belongs to the GPN-loop GTPase family.</text>
</comment>
<dbReference type="GO" id="GO:0003924">
    <property type="term" value="F:GTPase activity"/>
    <property type="evidence" value="ECO:0007669"/>
    <property type="project" value="TreeGrafter"/>
</dbReference>
<evidence type="ECO:0000256" key="7">
    <source>
        <dbReference type="ARBA" id="ARBA00046611"/>
    </source>
</evidence>
<dbReference type="EMBL" id="UYYG01000002">
    <property type="protein sequence ID" value="VDN50329.1"/>
    <property type="molecule type" value="Genomic_DNA"/>
</dbReference>
<protein>
    <recommendedName>
        <fullName evidence="3 8">GPN-loop GTPase 2</fullName>
    </recommendedName>
</protein>
<evidence type="ECO:0000313" key="9">
    <source>
        <dbReference type="EMBL" id="VDN50329.1"/>
    </source>
</evidence>
<dbReference type="CDD" id="cd17871">
    <property type="entry name" value="GPN2"/>
    <property type="match status" value="1"/>
</dbReference>